<evidence type="ECO:0000259" key="5">
    <source>
        <dbReference type="Pfam" id="PF01370"/>
    </source>
</evidence>
<dbReference type="GO" id="GO:0005737">
    <property type="term" value="C:cytoplasm"/>
    <property type="evidence" value="ECO:0007669"/>
    <property type="project" value="TreeGrafter"/>
</dbReference>
<proteinExistence type="predicted"/>
<dbReference type="PRINTS" id="PR01713">
    <property type="entry name" value="NUCEPIMERASE"/>
</dbReference>
<protein>
    <recommendedName>
        <fullName evidence="5">NAD-dependent epimerase/dehydratase domain-containing protein</fullName>
    </recommendedName>
</protein>
<dbReference type="SUPFAM" id="SSF51735">
    <property type="entry name" value="NAD(P)-binding Rossmann-fold domains"/>
    <property type="match status" value="1"/>
</dbReference>
<keyword evidence="3" id="KW-0520">NAD</keyword>
<sequence>MKNILITGAKGFIGSNLIKRLKATEHCRIDECEFDINNYNMVNYYMFQDRSPIHEIYNFASTPSPSKFVKNPIRVLQTNTIGVNNLLEIALYKGSKFFQASTISVYGDSEELKNEGSYGMVRPIGVRSCYDEGKRAAEAYCWNYWDQHQVSIKIGRLGDCYGPGMSLDHGGVIPTFIKLALRNEPLGIYGNGYQYRTYCYIDDTIDGICRLMNNPFYSLMNLASKEYVSIVELADLILELTDSKSEVVFVKSRKEDITGRTIDISKAKTELGWEPKVKLEDGLKETITYFKGEME</sequence>
<dbReference type="Gene3D" id="3.40.50.720">
    <property type="entry name" value="NAD(P)-binding Rossmann-like Domain"/>
    <property type="match status" value="1"/>
</dbReference>
<comment type="caution">
    <text evidence="6">The sequence shown here is derived from an EMBL/GenBank/DDBJ whole genome shotgun (WGS) entry which is preliminary data.</text>
</comment>
<dbReference type="GO" id="GO:0048040">
    <property type="term" value="F:UDP-glucuronate decarboxylase activity"/>
    <property type="evidence" value="ECO:0007669"/>
    <property type="project" value="TreeGrafter"/>
</dbReference>
<dbReference type="EMBL" id="LAZR01004409">
    <property type="protein sequence ID" value="KKN08862.1"/>
    <property type="molecule type" value="Genomic_DNA"/>
</dbReference>
<keyword evidence="2" id="KW-0210">Decarboxylase</keyword>
<evidence type="ECO:0000256" key="4">
    <source>
        <dbReference type="ARBA" id="ARBA00023239"/>
    </source>
</evidence>
<evidence type="ECO:0000313" key="6">
    <source>
        <dbReference type="EMBL" id="KKN08862.1"/>
    </source>
</evidence>
<dbReference type="PANTHER" id="PTHR43078">
    <property type="entry name" value="UDP-GLUCURONIC ACID DECARBOXYLASE-RELATED"/>
    <property type="match status" value="1"/>
</dbReference>
<name>A0A0F9NAB6_9ZZZZ</name>
<gene>
    <name evidence="6" type="ORF">LCGC14_1052310</name>
</gene>
<dbReference type="InterPro" id="IPR044516">
    <property type="entry name" value="UXS-like"/>
</dbReference>
<accession>A0A0F9NAB6</accession>
<dbReference type="AlphaFoldDB" id="A0A0F9NAB6"/>
<keyword evidence="4" id="KW-0456">Lyase</keyword>
<dbReference type="Pfam" id="PF01370">
    <property type="entry name" value="Epimerase"/>
    <property type="match status" value="1"/>
</dbReference>
<dbReference type="PANTHER" id="PTHR43078:SF6">
    <property type="entry name" value="UDP-GLUCURONIC ACID DECARBOXYLASE 1"/>
    <property type="match status" value="1"/>
</dbReference>
<dbReference type="GO" id="GO:0042732">
    <property type="term" value="P:D-xylose metabolic process"/>
    <property type="evidence" value="ECO:0007669"/>
    <property type="project" value="InterPro"/>
</dbReference>
<feature type="domain" description="NAD-dependent epimerase/dehydratase" evidence="5">
    <location>
        <begin position="4"/>
        <end position="215"/>
    </location>
</feature>
<evidence type="ECO:0000256" key="3">
    <source>
        <dbReference type="ARBA" id="ARBA00023027"/>
    </source>
</evidence>
<reference evidence="6" key="1">
    <citation type="journal article" date="2015" name="Nature">
        <title>Complex archaea that bridge the gap between prokaryotes and eukaryotes.</title>
        <authorList>
            <person name="Spang A."/>
            <person name="Saw J.H."/>
            <person name="Jorgensen S.L."/>
            <person name="Zaremba-Niedzwiedzka K."/>
            <person name="Martijn J."/>
            <person name="Lind A.E."/>
            <person name="van Eijk R."/>
            <person name="Schleper C."/>
            <person name="Guy L."/>
            <person name="Ettema T.J."/>
        </authorList>
    </citation>
    <scope>NUCLEOTIDE SEQUENCE</scope>
</reference>
<dbReference type="InterPro" id="IPR001509">
    <property type="entry name" value="Epimerase_deHydtase"/>
</dbReference>
<organism evidence="6">
    <name type="scientific">marine sediment metagenome</name>
    <dbReference type="NCBI Taxonomy" id="412755"/>
    <lineage>
        <taxon>unclassified sequences</taxon>
        <taxon>metagenomes</taxon>
        <taxon>ecological metagenomes</taxon>
    </lineage>
</organism>
<dbReference type="GO" id="GO:0070403">
    <property type="term" value="F:NAD+ binding"/>
    <property type="evidence" value="ECO:0007669"/>
    <property type="project" value="InterPro"/>
</dbReference>
<dbReference type="InterPro" id="IPR036291">
    <property type="entry name" value="NAD(P)-bd_dom_sf"/>
</dbReference>
<evidence type="ECO:0000256" key="1">
    <source>
        <dbReference type="ARBA" id="ARBA00001911"/>
    </source>
</evidence>
<comment type="cofactor">
    <cofactor evidence="1">
        <name>NAD(+)</name>
        <dbReference type="ChEBI" id="CHEBI:57540"/>
    </cofactor>
</comment>
<evidence type="ECO:0000256" key="2">
    <source>
        <dbReference type="ARBA" id="ARBA00022793"/>
    </source>
</evidence>